<evidence type="ECO:0000256" key="1">
    <source>
        <dbReference type="ARBA" id="ARBA00023015"/>
    </source>
</evidence>
<protein>
    <submittedName>
        <fullName evidence="5">Helix-turn-helix domain-containing protein</fullName>
    </submittedName>
</protein>
<dbReference type="Pfam" id="PF04967">
    <property type="entry name" value="HTH_10"/>
    <property type="match status" value="1"/>
</dbReference>
<sequence length="217" mass="24020">MGVIVELQIPTHQFEFGRRFPTRAGAVTDIERVNAEGDGSDPIVSFSAPVDDRFDGGDPFADADGFRLEFVDGLDDRELCLVSWEPGADPFFQLLDECGGSVRRGTGTADTWTFEAEFPSHDDFSTFRSACDDLDASVEIQRVYNPTSAGTGAWYGLTPRQRTTLELAVERGYYDIPRRCTTIELADDLGISDQAVTERLRRGIVAFVTNALLFDDE</sequence>
<evidence type="ECO:0000259" key="4">
    <source>
        <dbReference type="Pfam" id="PF15915"/>
    </source>
</evidence>
<proteinExistence type="predicted"/>
<comment type="caution">
    <text evidence="5">The sequence shown here is derived from an EMBL/GenBank/DDBJ whole genome shotgun (WGS) entry which is preliminary data.</text>
</comment>
<organism evidence="5 6">
    <name type="scientific">Haloplanus litoreus</name>
    <dbReference type="NCBI Taxonomy" id="767515"/>
    <lineage>
        <taxon>Archaea</taxon>
        <taxon>Methanobacteriati</taxon>
        <taxon>Methanobacteriota</taxon>
        <taxon>Stenosarchaea group</taxon>
        <taxon>Halobacteria</taxon>
        <taxon>Halobacteriales</taxon>
        <taxon>Haloferacaceae</taxon>
        <taxon>Haloplanus</taxon>
    </lineage>
</organism>
<keyword evidence="1" id="KW-0805">Transcription regulation</keyword>
<dbReference type="InterPro" id="IPR007050">
    <property type="entry name" value="HTH_bacterioopsin"/>
</dbReference>
<dbReference type="Proteomes" id="UP001596434">
    <property type="component" value="Unassembled WGS sequence"/>
</dbReference>
<reference evidence="5 6" key="1">
    <citation type="journal article" date="2019" name="Int. J. Syst. Evol. Microbiol.">
        <title>The Global Catalogue of Microorganisms (GCM) 10K type strain sequencing project: providing services to taxonomists for standard genome sequencing and annotation.</title>
        <authorList>
            <consortium name="The Broad Institute Genomics Platform"/>
            <consortium name="The Broad Institute Genome Sequencing Center for Infectious Disease"/>
            <person name="Wu L."/>
            <person name="Ma J."/>
        </authorList>
    </citation>
    <scope>NUCLEOTIDE SEQUENCE [LARGE SCALE GENOMIC DNA]</scope>
    <source>
        <strain evidence="5 6">GX21</strain>
    </source>
</reference>
<dbReference type="PANTHER" id="PTHR34236:SF1">
    <property type="entry name" value="DIMETHYL SULFOXIDE REDUCTASE TRANSCRIPTIONAL ACTIVATOR"/>
    <property type="match status" value="1"/>
</dbReference>
<keyword evidence="6" id="KW-1185">Reference proteome</keyword>
<dbReference type="RefSeq" id="WP_379702689.1">
    <property type="nucleotide sequence ID" value="NZ_JBHTAT010000001.1"/>
</dbReference>
<name>A0ABD5ZVN2_9EURY</name>
<keyword evidence="2" id="KW-0804">Transcription</keyword>
<dbReference type="EMBL" id="JBHTAT010000001">
    <property type="protein sequence ID" value="MFC7254486.1"/>
    <property type="molecule type" value="Genomic_DNA"/>
</dbReference>
<feature type="domain" description="Bacterioopsin transcriptional activator GAF and HTH associated" evidence="4">
    <location>
        <begin position="5"/>
        <end position="140"/>
    </location>
</feature>
<evidence type="ECO:0000256" key="2">
    <source>
        <dbReference type="ARBA" id="ARBA00023163"/>
    </source>
</evidence>
<dbReference type="GeneID" id="96952800"/>
<evidence type="ECO:0000259" key="3">
    <source>
        <dbReference type="Pfam" id="PF04967"/>
    </source>
</evidence>
<dbReference type="AlphaFoldDB" id="A0ABD5ZVN2"/>
<dbReference type="Pfam" id="PF15915">
    <property type="entry name" value="BAT"/>
    <property type="match status" value="1"/>
</dbReference>
<dbReference type="InterPro" id="IPR031803">
    <property type="entry name" value="BAT_GAF/HTH-assoc"/>
</dbReference>
<gene>
    <name evidence="5" type="ORF">ACFQKE_04080</name>
</gene>
<dbReference type="PANTHER" id="PTHR34236">
    <property type="entry name" value="DIMETHYL SULFOXIDE REDUCTASE TRANSCRIPTIONAL ACTIVATOR"/>
    <property type="match status" value="1"/>
</dbReference>
<accession>A0ABD5ZVN2</accession>
<evidence type="ECO:0000313" key="5">
    <source>
        <dbReference type="EMBL" id="MFC7254486.1"/>
    </source>
</evidence>
<evidence type="ECO:0000313" key="6">
    <source>
        <dbReference type="Proteomes" id="UP001596434"/>
    </source>
</evidence>
<feature type="domain" description="HTH bat-type" evidence="3">
    <location>
        <begin position="157"/>
        <end position="202"/>
    </location>
</feature>